<feature type="compositionally biased region" description="Polar residues" evidence="1">
    <location>
        <begin position="251"/>
        <end position="265"/>
    </location>
</feature>
<feature type="compositionally biased region" description="Basic and acidic residues" evidence="1">
    <location>
        <begin position="266"/>
        <end position="299"/>
    </location>
</feature>
<feature type="region of interest" description="Disordered" evidence="1">
    <location>
        <begin position="250"/>
        <end position="303"/>
    </location>
</feature>
<comment type="caution">
    <text evidence="2">The sequence shown here is derived from an EMBL/GenBank/DDBJ whole genome shotgun (WGS) entry which is preliminary data.</text>
</comment>
<dbReference type="CTD" id="9838866"/>
<gene>
    <name evidence="2" type="ORF">GCK72_019127</name>
</gene>
<organism evidence="2 3">
    <name type="scientific">Caenorhabditis remanei</name>
    <name type="common">Caenorhabditis vulgaris</name>
    <dbReference type="NCBI Taxonomy" id="31234"/>
    <lineage>
        <taxon>Eukaryota</taxon>
        <taxon>Metazoa</taxon>
        <taxon>Ecdysozoa</taxon>
        <taxon>Nematoda</taxon>
        <taxon>Chromadorea</taxon>
        <taxon>Rhabditida</taxon>
        <taxon>Rhabditina</taxon>
        <taxon>Rhabditomorpha</taxon>
        <taxon>Rhabditoidea</taxon>
        <taxon>Rhabditidae</taxon>
        <taxon>Peloderinae</taxon>
        <taxon>Caenorhabditis</taxon>
    </lineage>
</organism>
<dbReference type="GeneID" id="9838866"/>
<sequence>MNSSAHDYNDLYDPQVFSQSQFFVGDSSSYSFGNQSFHSSLYQPPPLHYTFSPNVPVSYDNIQWNSNVRMLYKCNSCGKEHSEDTVLKKYRNKPEKFVCSGCHKWSKNLNEPLLAAFQDAIGNAHFKMNVFLKNFKKNHGVNIEERSIRSHLDKLINEFIKRSDDSKMIIKMLRCAETTIPADGNILDRIKKLGKVETEIKRKGVRVVKFVSETEGIESFPTVELASERHHSANLDDDFSTFDGSFLPAMSTPNSSIQNPSLTSEDNVKREENEIKRELEDEEARTPPKRERKEEKKPLEISPCAPVPSTSAGIFFFIFSDFLNKLSGSLNNENPNLEKFIKAINEEIGKMSTELAEKKVLYRQIHSWLHGIFNAVKYGIETRPVAESDELVVVAEFLKFKDFLKIFEQLASHFRFFDTSFEILIKEVGDAIQNSADEQVLNANEIPGLVKFIYDQNGVKIKQSVRFH</sequence>
<accession>A0A6A5GDM6</accession>
<dbReference type="Proteomes" id="UP000483820">
    <property type="component" value="Chromosome V"/>
</dbReference>
<name>A0A6A5GDM6_CAERE</name>
<evidence type="ECO:0000256" key="1">
    <source>
        <dbReference type="SAM" id="MobiDB-lite"/>
    </source>
</evidence>
<evidence type="ECO:0008006" key="4">
    <source>
        <dbReference type="Google" id="ProtNLM"/>
    </source>
</evidence>
<evidence type="ECO:0000313" key="3">
    <source>
        <dbReference type="Proteomes" id="UP000483820"/>
    </source>
</evidence>
<evidence type="ECO:0000313" key="2">
    <source>
        <dbReference type="EMBL" id="KAF1752572.1"/>
    </source>
</evidence>
<dbReference type="RefSeq" id="XP_003115854.2">
    <property type="nucleotide sequence ID" value="XM_003115806.2"/>
</dbReference>
<dbReference type="KEGG" id="crq:GCK72_019127"/>
<dbReference type="EMBL" id="WUAV01000005">
    <property type="protein sequence ID" value="KAF1752572.1"/>
    <property type="molecule type" value="Genomic_DNA"/>
</dbReference>
<dbReference type="AlphaFoldDB" id="A0A6A5GDM6"/>
<proteinExistence type="predicted"/>
<protein>
    <recommendedName>
        <fullName evidence="4">SPK domain-containing protein</fullName>
    </recommendedName>
</protein>
<reference evidence="2 3" key="1">
    <citation type="submission" date="2019-12" db="EMBL/GenBank/DDBJ databases">
        <title>Chromosome-level assembly of the Caenorhabditis remanei genome.</title>
        <authorList>
            <person name="Teterina A.A."/>
            <person name="Willis J.H."/>
            <person name="Phillips P.C."/>
        </authorList>
    </citation>
    <scope>NUCLEOTIDE SEQUENCE [LARGE SCALE GENOMIC DNA]</scope>
    <source>
        <strain evidence="2 3">PX506</strain>
        <tissue evidence="2">Whole organism</tissue>
    </source>
</reference>